<comment type="caution">
    <text evidence="4">The sequence shown here is derived from an EMBL/GenBank/DDBJ whole genome shotgun (WGS) entry which is preliminary data.</text>
</comment>
<keyword evidence="2" id="KW-0445">Lipid transport</keyword>
<dbReference type="GO" id="GO:0016020">
    <property type="term" value="C:membrane"/>
    <property type="evidence" value="ECO:0007669"/>
    <property type="project" value="TreeGrafter"/>
</dbReference>
<dbReference type="GO" id="GO:0015031">
    <property type="term" value="P:protein transport"/>
    <property type="evidence" value="ECO:0007669"/>
    <property type="project" value="UniProtKB-UniRule"/>
</dbReference>
<comment type="subcellular location">
    <subcellularLocation>
        <location evidence="2">Golgi apparatus</location>
        <location evidence="2">trans-Golgi network</location>
    </subcellularLocation>
</comment>
<name>A0A6A6LX13_HEVBR</name>
<keyword evidence="2" id="KW-0333">Golgi apparatus</keyword>
<comment type="similarity">
    <text evidence="1 2">Belongs to the VPS51 family.</text>
</comment>
<dbReference type="InterPro" id="IPR014812">
    <property type="entry name" value="Vps51"/>
</dbReference>
<dbReference type="GO" id="GO:0048193">
    <property type="term" value="P:Golgi vesicle transport"/>
    <property type="evidence" value="ECO:0007669"/>
    <property type="project" value="TreeGrafter"/>
</dbReference>
<dbReference type="GO" id="GO:0042147">
    <property type="term" value="P:retrograde transport, endosome to Golgi"/>
    <property type="evidence" value="ECO:0007669"/>
    <property type="project" value="UniProtKB-UniRule"/>
</dbReference>
<comment type="subunit">
    <text evidence="2">Component of the Golgi-associated retrograde protein (GARP) complex.</text>
</comment>
<keyword evidence="2" id="KW-0813">Transport</keyword>
<sequence>MGVDDVPLDDKAKRMRDLLSSFYSPDPAMSSSNSSKFASLDAINTTSFDADQYMNLLVQKSNLEGLLQKHVEMAAEIKNLDTDLQMLVYENYNKFISATDTIKRMNNNIVGMEANMEQLLEKIMSVQSRSDGVNTSLFEKREHIEKLHRTRNLLRKVQFIYDLPARLGKCIKSEAYADAVRFYTGAMPIFKAYGDSSFQDCKRASEEAMGTVIKNLQGKLFSDAESIQARAEAAVLLKQLDFPVDSLKAKLFEKLEQSLEDLQLKTEEITNVLEDSSDPINLATTNDASIREFVEAIRAYRVIFPDSEKQLIKLSQDLIAKHFEITEQYIKEQISVAKFLGVLRIIWRDVLLMDEVLNEAFLPDYSLGAAQVVVKQYVANTFSHLLRDISDALTVNIHMKVEELPLQIALETSKNAVLKGSMDVLVEIATSFSGGGVRSFENGPAFVPGEIVESFDQLVKSFYTHESVVTTIVKLCLKSLQEFVRLQTFNRSGFQQNQLDIQFLRSPLKETVEDEAAIDFLLDEVIKQEPDSRSFGLLLEVHQRFYFSLIYMKIVREGDLGLTSLSFMHSFLGRQEFKIFMASFDIFWQAMMDMCLLMEQVIVGTSERCLDPIPLEPPILDKLIQAKLAKEREQNAITS</sequence>
<dbReference type="GO" id="GO:0032456">
    <property type="term" value="P:endocytic recycling"/>
    <property type="evidence" value="ECO:0007669"/>
    <property type="project" value="TreeGrafter"/>
</dbReference>
<keyword evidence="2" id="KW-0653">Protein transport</keyword>
<keyword evidence="5" id="KW-1185">Reference proteome</keyword>
<dbReference type="AlphaFoldDB" id="A0A6A6LX13"/>
<keyword evidence="3" id="KW-0175">Coiled coil</keyword>
<feature type="coiled-coil region" evidence="3">
    <location>
        <begin position="63"/>
        <end position="129"/>
    </location>
</feature>
<evidence type="ECO:0000313" key="5">
    <source>
        <dbReference type="Proteomes" id="UP000467840"/>
    </source>
</evidence>
<dbReference type="GO" id="GO:0006869">
    <property type="term" value="P:lipid transport"/>
    <property type="evidence" value="ECO:0007669"/>
    <property type="project" value="UniProtKB-UniRule"/>
</dbReference>
<gene>
    <name evidence="4" type="ORF">GH714_037936</name>
</gene>
<dbReference type="EMBL" id="JAAGAX010000009">
    <property type="protein sequence ID" value="KAF2304778.1"/>
    <property type="molecule type" value="Genomic_DNA"/>
</dbReference>
<dbReference type="GO" id="GO:0000938">
    <property type="term" value="C:GARP complex"/>
    <property type="evidence" value="ECO:0007669"/>
    <property type="project" value="UniProtKB-UniRule"/>
</dbReference>
<reference evidence="4 5" key="1">
    <citation type="journal article" date="2020" name="Mol. Plant">
        <title>The Chromosome-Based Rubber Tree Genome Provides New Insights into Spurge Genome Evolution and Rubber Biosynthesis.</title>
        <authorList>
            <person name="Liu J."/>
            <person name="Shi C."/>
            <person name="Shi C.C."/>
            <person name="Li W."/>
            <person name="Zhang Q.J."/>
            <person name="Zhang Y."/>
            <person name="Li K."/>
            <person name="Lu H.F."/>
            <person name="Shi C."/>
            <person name="Zhu S.T."/>
            <person name="Xiao Z.Y."/>
            <person name="Nan H."/>
            <person name="Yue Y."/>
            <person name="Zhu X.G."/>
            <person name="Wu Y."/>
            <person name="Hong X.N."/>
            <person name="Fan G.Y."/>
            <person name="Tong Y."/>
            <person name="Zhang D."/>
            <person name="Mao C.L."/>
            <person name="Liu Y.L."/>
            <person name="Hao S.J."/>
            <person name="Liu W.Q."/>
            <person name="Lv M.Q."/>
            <person name="Zhang H.B."/>
            <person name="Liu Y."/>
            <person name="Hu-Tang G.R."/>
            <person name="Wang J.P."/>
            <person name="Wang J.H."/>
            <person name="Sun Y.H."/>
            <person name="Ni S.B."/>
            <person name="Chen W.B."/>
            <person name="Zhang X.C."/>
            <person name="Jiao Y.N."/>
            <person name="Eichler E.E."/>
            <person name="Li G.H."/>
            <person name="Liu X."/>
            <person name="Gao L.Z."/>
        </authorList>
    </citation>
    <scope>NUCLEOTIDE SEQUENCE [LARGE SCALE GENOMIC DNA]</scope>
    <source>
        <strain evidence="5">cv. GT1</strain>
        <tissue evidence="4">Leaf</tissue>
    </source>
</reference>
<dbReference type="Pfam" id="PF08700">
    <property type="entry name" value="VPS51_Exo84_N"/>
    <property type="match status" value="1"/>
</dbReference>
<evidence type="ECO:0000313" key="4">
    <source>
        <dbReference type="EMBL" id="KAF2304778.1"/>
    </source>
</evidence>
<organism evidence="4 5">
    <name type="scientific">Hevea brasiliensis</name>
    <name type="common">Para rubber tree</name>
    <name type="synonym">Siphonia brasiliensis</name>
    <dbReference type="NCBI Taxonomy" id="3981"/>
    <lineage>
        <taxon>Eukaryota</taxon>
        <taxon>Viridiplantae</taxon>
        <taxon>Streptophyta</taxon>
        <taxon>Embryophyta</taxon>
        <taxon>Tracheophyta</taxon>
        <taxon>Spermatophyta</taxon>
        <taxon>Magnoliopsida</taxon>
        <taxon>eudicotyledons</taxon>
        <taxon>Gunneridae</taxon>
        <taxon>Pentapetalae</taxon>
        <taxon>rosids</taxon>
        <taxon>fabids</taxon>
        <taxon>Malpighiales</taxon>
        <taxon>Euphorbiaceae</taxon>
        <taxon>Crotonoideae</taxon>
        <taxon>Micrandreae</taxon>
        <taxon>Hevea</taxon>
    </lineage>
</organism>
<proteinExistence type="inferred from homology"/>
<evidence type="ECO:0000256" key="2">
    <source>
        <dbReference type="RuleBase" id="RU368010"/>
    </source>
</evidence>
<comment type="function">
    <text evidence="2">Acts as component of the GARP complex that is involved in retrograde transport from early and late endosomes to the trans-Golgi network (TGN).</text>
</comment>
<dbReference type="Proteomes" id="UP000467840">
    <property type="component" value="Chromosome 16"/>
</dbReference>
<evidence type="ECO:0000256" key="1">
    <source>
        <dbReference type="ARBA" id="ARBA00006080"/>
    </source>
</evidence>
<accession>A0A6A6LX13</accession>
<dbReference type="PANTHER" id="PTHR15954:SF4">
    <property type="entry name" value="VACUOLAR PROTEIN SORTING-ASSOCIATED PROTEIN 51 HOMOLOG"/>
    <property type="match status" value="1"/>
</dbReference>
<dbReference type="PANTHER" id="PTHR15954">
    <property type="entry name" value="VACUOLAR PROTEIN SORTING-ASSOCIATED PROTEIN 51 HOMOLOG"/>
    <property type="match status" value="1"/>
</dbReference>
<protein>
    <recommendedName>
        <fullName evidence="2">Vacuolar protein sorting-associated protein 51 homolog</fullName>
    </recommendedName>
</protein>
<dbReference type="GO" id="GO:1990745">
    <property type="term" value="C:EARP complex"/>
    <property type="evidence" value="ECO:0007669"/>
    <property type="project" value="TreeGrafter"/>
</dbReference>
<dbReference type="GO" id="GO:0005829">
    <property type="term" value="C:cytosol"/>
    <property type="evidence" value="ECO:0007669"/>
    <property type="project" value="GOC"/>
</dbReference>
<evidence type="ECO:0000256" key="3">
    <source>
        <dbReference type="SAM" id="Coils"/>
    </source>
</evidence>
<dbReference type="GO" id="GO:0007030">
    <property type="term" value="P:Golgi organization"/>
    <property type="evidence" value="ECO:0007669"/>
    <property type="project" value="UniProtKB-UniRule"/>
</dbReference>
<dbReference type="GO" id="GO:0007041">
    <property type="term" value="P:lysosomal transport"/>
    <property type="evidence" value="ECO:0007669"/>
    <property type="project" value="TreeGrafter"/>
</dbReference>